<organism evidence="2 3">
    <name type="scientific">Sulfitobacter dubius</name>
    <dbReference type="NCBI Taxonomy" id="218673"/>
    <lineage>
        <taxon>Bacteria</taxon>
        <taxon>Pseudomonadati</taxon>
        <taxon>Pseudomonadota</taxon>
        <taxon>Alphaproteobacteria</taxon>
        <taxon>Rhodobacterales</taxon>
        <taxon>Roseobacteraceae</taxon>
        <taxon>Sulfitobacter</taxon>
    </lineage>
</organism>
<feature type="region of interest" description="Disordered" evidence="1">
    <location>
        <begin position="20"/>
        <end position="45"/>
    </location>
</feature>
<name>A0ABY3ZK37_9RHOB</name>
<proteinExistence type="predicted"/>
<dbReference type="EMBL" id="CP085144">
    <property type="protein sequence ID" value="UOA14956.1"/>
    <property type="molecule type" value="Genomic_DNA"/>
</dbReference>
<evidence type="ECO:0000256" key="1">
    <source>
        <dbReference type="SAM" id="MobiDB-lite"/>
    </source>
</evidence>
<feature type="compositionally biased region" description="Basic residues" evidence="1">
    <location>
        <begin position="27"/>
        <end position="37"/>
    </location>
</feature>
<keyword evidence="3" id="KW-1185">Reference proteome</keyword>
<evidence type="ECO:0000313" key="3">
    <source>
        <dbReference type="Proteomes" id="UP000831019"/>
    </source>
</evidence>
<dbReference type="Proteomes" id="UP000831019">
    <property type="component" value="Chromosome"/>
</dbReference>
<gene>
    <name evidence="2" type="ORF">DSM109990_01775</name>
</gene>
<reference evidence="3" key="1">
    <citation type="journal article" date="2022" name="Microorganisms">
        <title>Beyond the ABCs#Discovery of Three New Plasmid Types in Rhodobacterales (RepQ, RepY, RepW).</title>
        <authorList>
            <person name="Freese H.M."/>
            <person name="Ringel V."/>
            <person name="Overmann J."/>
            <person name="Petersen J."/>
        </authorList>
    </citation>
    <scope>NUCLEOTIDE SEQUENCE [LARGE SCALE GENOMIC DNA]</scope>
    <source>
        <strain evidence="3">DSM 109990</strain>
    </source>
</reference>
<evidence type="ECO:0000313" key="2">
    <source>
        <dbReference type="EMBL" id="UOA14956.1"/>
    </source>
</evidence>
<accession>A0ABY3ZK37</accession>
<dbReference type="RefSeq" id="WP_243260629.1">
    <property type="nucleotide sequence ID" value="NZ_CP085144.1"/>
</dbReference>
<protein>
    <submittedName>
        <fullName evidence="2">Uncharacterized protein</fullName>
    </submittedName>
</protein>
<sequence>MKPIGNMVIRHLMRRLLSRGVGAGARRTGKRGARKKGGALNAGAAQQGIRMLRRFLRSR</sequence>